<dbReference type="Pfam" id="PF00501">
    <property type="entry name" value="AMP-binding"/>
    <property type="match status" value="1"/>
</dbReference>
<keyword evidence="6" id="KW-1185">Reference proteome</keyword>
<proteinExistence type="inferred from homology"/>
<dbReference type="InterPro" id="IPR020459">
    <property type="entry name" value="AMP-binding"/>
</dbReference>
<dbReference type="SUPFAM" id="SSF56801">
    <property type="entry name" value="Acetyl-CoA synthetase-like"/>
    <property type="match status" value="1"/>
</dbReference>
<evidence type="ECO:0000256" key="1">
    <source>
        <dbReference type="ARBA" id="ARBA00006432"/>
    </source>
</evidence>
<dbReference type="InterPro" id="IPR025110">
    <property type="entry name" value="AMP-bd_C"/>
</dbReference>
<dbReference type="PROSITE" id="PS00455">
    <property type="entry name" value="AMP_BINDING"/>
    <property type="match status" value="1"/>
</dbReference>
<dbReference type="InterPro" id="IPR020845">
    <property type="entry name" value="AMP-binding_CS"/>
</dbReference>
<comment type="similarity">
    <text evidence="1">Belongs to the ATP-dependent AMP-binding enzyme family.</text>
</comment>
<evidence type="ECO:0000259" key="4">
    <source>
        <dbReference type="Pfam" id="PF13193"/>
    </source>
</evidence>
<feature type="domain" description="AMP-binding enzyme C-terminal" evidence="4">
    <location>
        <begin position="428"/>
        <end position="502"/>
    </location>
</feature>
<organism evidence="5 6">
    <name type="scientific">Natribacillus halophilus</name>
    <dbReference type="NCBI Taxonomy" id="549003"/>
    <lineage>
        <taxon>Bacteria</taxon>
        <taxon>Bacillati</taxon>
        <taxon>Bacillota</taxon>
        <taxon>Bacilli</taxon>
        <taxon>Bacillales</taxon>
        <taxon>Bacillaceae</taxon>
        <taxon>Natribacillus</taxon>
    </lineage>
</organism>
<sequence>MKKLYDEEIVWEMFNQKKSISNLNHLFSMSAENNKDGLAFKQDDRTLTYNQTNYHCGNIASYLLGTLKVKKGDRVAAMMSNSIEYACLVFSCIKIGAVLLPLNVNLKKNELQYILSDAQPKVCIVDIDLADNLPRNNDWEILYSRDLLLLKKQKTIKAPDIIIDKEDPAFLIYTSGTTGRPKGALLHHGGVIHSVLNYYHCFQTHASTKTIIAVPLFHVTGLIGQLIHVFFAGGTSIILKRYQTKPFIEKMIKEQADFLFNVPTIYTMLISTMEKEKISSVAHVQTVAFGGAPMQTSLFNKIKAIFPNAYLHNCYGATETCSPATIMPRNFLESKVESVGLPVSQAKLKVINNDGKECEPGETGELLIKGPMIIKKYWNFEEANQKNFIEGFWYSGDYASIDKDGYVYIKDRKKDMINRGGENIYSIEIENVLSRYDEVDEVAVIGIPHSLYGEAVKAYIVPKSDNLNLEDIQEFSSKSLAKYKVPEFIEIVDELPKNPGGKVLKSQLKKGSV</sequence>
<name>A0A1G8MKL8_9BACI</name>
<dbReference type="OrthoDB" id="9765680at2"/>
<dbReference type="InterPro" id="IPR045851">
    <property type="entry name" value="AMP-bd_C_sf"/>
</dbReference>
<dbReference type="PANTHER" id="PTHR43201:SF5">
    <property type="entry name" value="MEDIUM-CHAIN ACYL-COA LIGASE ACSF2, MITOCHONDRIAL"/>
    <property type="match status" value="1"/>
</dbReference>
<dbReference type="PANTHER" id="PTHR43201">
    <property type="entry name" value="ACYL-COA SYNTHETASE"/>
    <property type="match status" value="1"/>
</dbReference>
<feature type="domain" description="AMP-dependent synthetase/ligase" evidence="3">
    <location>
        <begin position="29"/>
        <end position="378"/>
    </location>
</feature>
<dbReference type="GO" id="GO:0006631">
    <property type="term" value="P:fatty acid metabolic process"/>
    <property type="evidence" value="ECO:0007669"/>
    <property type="project" value="TreeGrafter"/>
</dbReference>
<reference evidence="5 6" key="1">
    <citation type="submission" date="2016-10" db="EMBL/GenBank/DDBJ databases">
        <authorList>
            <person name="de Groot N.N."/>
        </authorList>
    </citation>
    <scope>NUCLEOTIDE SEQUENCE [LARGE SCALE GENOMIC DNA]</scope>
    <source>
        <strain evidence="5 6">DSM 21771</strain>
    </source>
</reference>
<evidence type="ECO:0000259" key="3">
    <source>
        <dbReference type="Pfam" id="PF00501"/>
    </source>
</evidence>
<dbReference type="EMBL" id="FNEN01000004">
    <property type="protein sequence ID" value="SDI68386.1"/>
    <property type="molecule type" value="Genomic_DNA"/>
</dbReference>
<dbReference type="InterPro" id="IPR042099">
    <property type="entry name" value="ANL_N_sf"/>
</dbReference>
<evidence type="ECO:0000256" key="2">
    <source>
        <dbReference type="ARBA" id="ARBA00022598"/>
    </source>
</evidence>
<dbReference type="AlphaFoldDB" id="A0A1G8MKL8"/>
<protein>
    <submittedName>
        <fullName evidence="5">Acyl-CoA synthetase (AMP-forming)/AMP-acid ligase II</fullName>
    </submittedName>
</protein>
<dbReference type="RefSeq" id="WP_090397431.1">
    <property type="nucleotide sequence ID" value="NZ_FNEN01000004.1"/>
</dbReference>
<dbReference type="Proteomes" id="UP000198853">
    <property type="component" value="Unassembled WGS sequence"/>
</dbReference>
<accession>A0A1G8MKL8</accession>
<dbReference type="Gene3D" id="3.30.300.30">
    <property type="match status" value="1"/>
</dbReference>
<keyword evidence="2 5" id="KW-0436">Ligase</keyword>
<evidence type="ECO:0000313" key="5">
    <source>
        <dbReference type="EMBL" id="SDI68386.1"/>
    </source>
</evidence>
<dbReference type="PRINTS" id="PR00154">
    <property type="entry name" value="AMPBINDING"/>
</dbReference>
<dbReference type="FunFam" id="3.30.300.30:FF:000008">
    <property type="entry name" value="2,3-dihydroxybenzoate-AMP ligase"/>
    <property type="match status" value="1"/>
</dbReference>
<gene>
    <name evidence="5" type="ORF">SAMN04488123_104213</name>
</gene>
<evidence type="ECO:0000313" key="6">
    <source>
        <dbReference type="Proteomes" id="UP000198853"/>
    </source>
</evidence>
<dbReference type="Pfam" id="PF13193">
    <property type="entry name" value="AMP-binding_C"/>
    <property type="match status" value="1"/>
</dbReference>
<dbReference type="GO" id="GO:0031956">
    <property type="term" value="F:medium-chain fatty acid-CoA ligase activity"/>
    <property type="evidence" value="ECO:0007669"/>
    <property type="project" value="TreeGrafter"/>
</dbReference>
<dbReference type="Gene3D" id="3.40.50.12780">
    <property type="entry name" value="N-terminal domain of ligase-like"/>
    <property type="match status" value="1"/>
</dbReference>
<dbReference type="InterPro" id="IPR000873">
    <property type="entry name" value="AMP-dep_synth/lig_dom"/>
</dbReference>